<reference evidence="2" key="2">
    <citation type="submission" date="2022-01" db="EMBL/GenBank/DDBJ databases">
        <authorList>
            <person name="Yamashiro T."/>
            <person name="Shiraishi A."/>
            <person name="Satake H."/>
            <person name="Nakayama K."/>
        </authorList>
    </citation>
    <scope>NUCLEOTIDE SEQUENCE</scope>
</reference>
<dbReference type="Proteomes" id="UP001151760">
    <property type="component" value="Unassembled WGS sequence"/>
</dbReference>
<organism evidence="2 3">
    <name type="scientific">Tanacetum coccineum</name>
    <dbReference type="NCBI Taxonomy" id="301880"/>
    <lineage>
        <taxon>Eukaryota</taxon>
        <taxon>Viridiplantae</taxon>
        <taxon>Streptophyta</taxon>
        <taxon>Embryophyta</taxon>
        <taxon>Tracheophyta</taxon>
        <taxon>Spermatophyta</taxon>
        <taxon>Magnoliopsida</taxon>
        <taxon>eudicotyledons</taxon>
        <taxon>Gunneridae</taxon>
        <taxon>Pentapetalae</taxon>
        <taxon>asterids</taxon>
        <taxon>campanulids</taxon>
        <taxon>Asterales</taxon>
        <taxon>Asteraceae</taxon>
        <taxon>Asteroideae</taxon>
        <taxon>Anthemideae</taxon>
        <taxon>Anthemidinae</taxon>
        <taxon>Tanacetum</taxon>
    </lineage>
</organism>
<protein>
    <submittedName>
        <fullName evidence="2">Uncharacterized protein</fullName>
    </submittedName>
</protein>
<gene>
    <name evidence="2" type="ORF">Tco_0824441</name>
</gene>
<keyword evidence="3" id="KW-1185">Reference proteome</keyword>
<comment type="caution">
    <text evidence="2">The sequence shown here is derived from an EMBL/GenBank/DDBJ whole genome shotgun (WGS) entry which is preliminary data.</text>
</comment>
<proteinExistence type="predicted"/>
<reference evidence="2" key="1">
    <citation type="journal article" date="2022" name="Int. J. Mol. Sci.">
        <title>Draft Genome of Tanacetum Coccineum: Genomic Comparison of Closely Related Tanacetum-Family Plants.</title>
        <authorList>
            <person name="Yamashiro T."/>
            <person name="Shiraishi A."/>
            <person name="Nakayama K."/>
            <person name="Satake H."/>
        </authorList>
    </citation>
    <scope>NUCLEOTIDE SEQUENCE</scope>
</reference>
<sequence>MEAHCIALELKYQNQSVKSGQHGQFLKEKSNEAKIKRDIDEIEIINIELEHSVDKLLTENERLHKENEHLKQTYKELYDCIKKTRVQTKDHTDSLNVQLNNKSTENVDLKAQIQEKVFAIAALKNKLRKLKGNSVDTKYAKPSVLGKPVLQPLRDQSVVRQPNAFKSE</sequence>
<evidence type="ECO:0000313" key="3">
    <source>
        <dbReference type="Proteomes" id="UP001151760"/>
    </source>
</evidence>
<keyword evidence="1" id="KW-0175">Coiled coil</keyword>
<name>A0ABQ5ANE4_9ASTR</name>
<evidence type="ECO:0000256" key="1">
    <source>
        <dbReference type="SAM" id="Coils"/>
    </source>
</evidence>
<dbReference type="EMBL" id="BQNB010012413">
    <property type="protein sequence ID" value="GJT03272.1"/>
    <property type="molecule type" value="Genomic_DNA"/>
</dbReference>
<evidence type="ECO:0000313" key="2">
    <source>
        <dbReference type="EMBL" id="GJT03272.1"/>
    </source>
</evidence>
<accession>A0ABQ5ANE4</accession>
<feature type="coiled-coil region" evidence="1">
    <location>
        <begin position="46"/>
        <end position="73"/>
    </location>
</feature>